<dbReference type="InterPro" id="IPR019734">
    <property type="entry name" value="TPR_rpt"/>
</dbReference>
<evidence type="ECO:0000313" key="2">
    <source>
        <dbReference type="EMBL" id="MBB4285458.1"/>
    </source>
</evidence>
<accession>A0A7W6RYA5</accession>
<dbReference type="Gene3D" id="1.25.40.10">
    <property type="entry name" value="Tetratricopeptide repeat domain"/>
    <property type="match status" value="1"/>
</dbReference>
<dbReference type="SUPFAM" id="SSF48452">
    <property type="entry name" value="TPR-like"/>
    <property type="match status" value="1"/>
</dbReference>
<comment type="caution">
    <text evidence="2">The sequence shown here is derived from an EMBL/GenBank/DDBJ whole genome shotgun (WGS) entry which is preliminary data.</text>
</comment>
<dbReference type="RefSeq" id="WP_184432669.1">
    <property type="nucleotide sequence ID" value="NZ_JACIGI010000007.1"/>
</dbReference>
<protein>
    <submittedName>
        <fullName evidence="2">Tetratricopeptide (TPR) repeat protein</fullName>
    </submittedName>
</protein>
<feature type="chain" id="PRO_5031439994" evidence="1">
    <location>
        <begin position="31"/>
        <end position="284"/>
    </location>
</feature>
<evidence type="ECO:0000313" key="3">
    <source>
        <dbReference type="Proteomes" id="UP000555728"/>
    </source>
</evidence>
<proteinExistence type="predicted"/>
<feature type="signal peptide" evidence="1">
    <location>
        <begin position="1"/>
        <end position="30"/>
    </location>
</feature>
<dbReference type="SMART" id="SM00028">
    <property type="entry name" value="TPR"/>
    <property type="match status" value="4"/>
</dbReference>
<gene>
    <name evidence="2" type="ORF">GGD88_001176</name>
</gene>
<name>A0A7W6RYA5_9PROT</name>
<dbReference type="InterPro" id="IPR011990">
    <property type="entry name" value="TPR-like_helical_dom_sf"/>
</dbReference>
<dbReference type="Proteomes" id="UP000555728">
    <property type="component" value="Unassembled WGS sequence"/>
</dbReference>
<keyword evidence="1" id="KW-0732">Signal</keyword>
<dbReference type="EMBL" id="JACIGI010000007">
    <property type="protein sequence ID" value="MBB4285458.1"/>
    <property type="molecule type" value="Genomic_DNA"/>
</dbReference>
<keyword evidence="3" id="KW-1185">Reference proteome</keyword>
<dbReference type="AlphaFoldDB" id="A0A7W6RYA5"/>
<evidence type="ECO:0000256" key="1">
    <source>
        <dbReference type="SAM" id="SignalP"/>
    </source>
</evidence>
<reference evidence="2 3" key="1">
    <citation type="submission" date="2020-08" db="EMBL/GenBank/DDBJ databases">
        <title>Genome sequencing of Purple Non-Sulfur Bacteria from various extreme environments.</title>
        <authorList>
            <person name="Mayer M."/>
        </authorList>
    </citation>
    <scope>NUCLEOTIDE SEQUENCE [LARGE SCALE GENOMIC DNA]</scope>
    <source>
        <strain evidence="2 3">JA135</strain>
    </source>
</reference>
<sequence>MSDPRSPMVRTAARIAGLAVAVAGVAVAGAAGTGPARATALPVEDPRAAYAACLDLAESDPQRAFGAAVAWQGLGGGEPARHCAAVALFGLGEYAAAAERLEGLARDSRRGLPLRLEALAQAGAAWLRAGRPGRAEAVLDTAIALTEGATAEARDRLPGLLIDRATARADRGRDLEAARDLDRALDLRPNDVEARVLRASALRRLESLAAARADAEAALALVPAHPGALLELGNVHRLQGAADRARRTWLLLLAVAPDSPEAAAARDNLARLDMAGPEGAFQPQ</sequence>
<organism evidence="2 3">
    <name type="scientific">Roseospira goensis</name>
    <dbReference type="NCBI Taxonomy" id="391922"/>
    <lineage>
        <taxon>Bacteria</taxon>
        <taxon>Pseudomonadati</taxon>
        <taxon>Pseudomonadota</taxon>
        <taxon>Alphaproteobacteria</taxon>
        <taxon>Rhodospirillales</taxon>
        <taxon>Rhodospirillaceae</taxon>
        <taxon>Roseospira</taxon>
    </lineage>
</organism>